<dbReference type="OrthoDB" id="1467932at2"/>
<keyword evidence="3" id="KW-1185">Reference proteome</keyword>
<reference evidence="2 3" key="2">
    <citation type="journal article" date="2016" name="Int. J. Syst. Evol. Microbiol.">
        <title>Flavisolibacter tropicus sp. nov., isolated from tropical soil.</title>
        <authorList>
            <person name="Lee J.J."/>
            <person name="Kang M.S."/>
            <person name="Kim G.S."/>
            <person name="Lee C.S."/>
            <person name="Lim S."/>
            <person name="Lee J."/>
            <person name="Roh S.H."/>
            <person name="Kang H."/>
            <person name="Ha J.M."/>
            <person name="Bae S."/>
            <person name="Jung H.Y."/>
            <person name="Kim M.K."/>
        </authorList>
    </citation>
    <scope>NUCLEOTIDE SEQUENCE [LARGE SCALE GENOMIC DNA]</scope>
    <source>
        <strain evidence="2 3">LCS9</strain>
    </source>
</reference>
<evidence type="ECO:0000256" key="1">
    <source>
        <dbReference type="SAM" id="Coils"/>
    </source>
</evidence>
<keyword evidence="1" id="KW-0175">Coiled coil</keyword>
<feature type="coiled-coil region" evidence="1">
    <location>
        <begin position="7"/>
        <end position="55"/>
    </location>
</feature>
<sequence>MSVDQQFNAVQEKLQLLLKQHNRLKRENEQLRQLLQEQKEQQGLSLQLIEQLEQQVAILKYATTEMNEIDRKEFERKINQFLKEIDKCIAFLSQ</sequence>
<dbReference type="AlphaFoldDB" id="A0A172U0Q1"/>
<dbReference type="STRING" id="1492898.SY85_21085"/>
<gene>
    <name evidence="2" type="ORF">SY85_21085</name>
</gene>
<proteinExistence type="predicted"/>
<dbReference type="EMBL" id="CP011390">
    <property type="protein sequence ID" value="ANE52603.1"/>
    <property type="molecule type" value="Genomic_DNA"/>
</dbReference>
<dbReference type="PATRIC" id="fig|1492898.3.peg.4576"/>
<evidence type="ECO:0000313" key="3">
    <source>
        <dbReference type="Proteomes" id="UP000077177"/>
    </source>
</evidence>
<dbReference type="KEGG" id="fla:SY85_21085"/>
<dbReference type="RefSeq" id="WP_066407356.1">
    <property type="nucleotide sequence ID" value="NZ_CP011390.1"/>
</dbReference>
<accession>A0A172U0Q1</accession>
<reference evidence="3" key="1">
    <citation type="submission" date="2015-01" db="EMBL/GenBank/DDBJ databases">
        <title>Flavisolibacter sp./LCS9/ whole genome sequencing.</title>
        <authorList>
            <person name="Kim M.K."/>
            <person name="Srinivasan S."/>
            <person name="Lee J.-J."/>
        </authorList>
    </citation>
    <scope>NUCLEOTIDE SEQUENCE [LARGE SCALE GENOMIC DNA]</scope>
    <source>
        <strain evidence="3">LCS9</strain>
    </source>
</reference>
<name>A0A172U0Q1_9BACT</name>
<dbReference type="Proteomes" id="UP000077177">
    <property type="component" value="Chromosome"/>
</dbReference>
<evidence type="ECO:0000313" key="2">
    <source>
        <dbReference type="EMBL" id="ANE52603.1"/>
    </source>
</evidence>
<protein>
    <submittedName>
        <fullName evidence="2">Uncharacterized protein</fullName>
    </submittedName>
</protein>
<organism evidence="2 3">
    <name type="scientific">Flavisolibacter tropicus</name>
    <dbReference type="NCBI Taxonomy" id="1492898"/>
    <lineage>
        <taxon>Bacteria</taxon>
        <taxon>Pseudomonadati</taxon>
        <taxon>Bacteroidota</taxon>
        <taxon>Chitinophagia</taxon>
        <taxon>Chitinophagales</taxon>
        <taxon>Chitinophagaceae</taxon>
        <taxon>Flavisolibacter</taxon>
    </lineage>
</organism>